<feature type="transmembrane region" description="Helical" evidence="6">
    <location>
        <begin position="791"/>
        <end position="817"/>
    </location>
</feature>
<dbReference type="SMART" id="SM00303">
    <property type="entry name" value="GPS"/>
    <property type="match status" value="1"/>
</dbReference>
<dbReference type="Proteomes" id="UP001378592">
    <property type="component" value="Unassembled WGS sequence"/>
</dbReference>
<sequence length="933" mass="104033">MLVLLFSLIELSCVKGSTRIINTGCEADIQFNLQPQLQWRQNSAPVLFFEIYYPFGMCNFSSLKQNQRVKNPSCIFKDAPLDQNENLEVQFVNISVWESQFAYVHLTTNIIHYNIQKALFRVPEELEGTVHCQLQSRADKSNAITRLISERRDGSKTTAYVTVLYNSSVCLSPNCSNDDWKKASNNLTTILKNEIKLRIEVRAMVNDFECAGGQRVTYRVRLRGAPPEGLAEGEEEEEEALVRRLRLLRAGPALRLVGVRGARACAADGPWPRTPAGGVAALRVPPAPGDVRVRRCLADARRGARWEAAARADAPEQHVLQQGEITSPLSQRLEELAKQTTKNGTRIGSEELLELESILINDTNIKLSEYDIWNIAHVLGSIEHAEELNSQCISTITNVVNELLVLNTEGQRDNLRSMQKKAATSNVLLKSLDRILQMAPLPLSKELVVRKKITTFVLNTVGNYTSIPRGIGVLPHDGEHFENQTVIQIPYNASLQWVMNKGFSAAVFLPESLLRKLRTSSHRLVMSIFWNSELFGGTTIQEASGHVVSIAIDGKHAELEDPILLFFAKQDRELVNGQNKTDKNVCRFWNFEANDGSGKWDAAGCFLAEYPDNATDICICTHLTHFGKLLYNVGNNPIKLEEEGLEIVTMIGCSLSLLGLMGVFLSAILFPGEGSGRWLQLQLCAAQAILMAAILWDGAAASHAESVPLCLVRGLLLHWSALALGIWTLAAAFYQHRRLTKPLHALHTDSRFLPMASAMSWGCPVVMCVVVLILDSHAYEPHSCYPSGVTLLLAVVIPLGIIVVTNSVLFLLVIWSICQCNPHSVTLRDSQEDSARIVRRVLASSYLFCLLGLCWLFGFLHWQYLFCITASMQGVSHFVFCVILDRATRRSWRLYKKKKQLHFSSLKSWTRSSLLPSSKSKLSSAIELEGTKI</sequence>
<evidence type="ECO:0000256" key="1">
    <source>
        <dbReference type="ARBA" id="ARBA00004141"/>
    </source>
</evidence>
<feature type="chain" id="PRO_5042944461" description="G-protein coupled receptor" evidence="7">
    <location>
        <begin position="17"/>
        <end position="933"/>
    </location>
</feature>
<proteinExistence type="predicted"/>
<feature type="transmembrane region" description="Helical" evidence="6">
    <location>
        <begin position="716"/>
        <end position="734"/>
    </location>
</feature>
<dbReference type="PANTHER" id="PTHR12011">
    <property type="entry name" value="ADHESION G-PROTEIN COUPLED RECEPTOR"/>
    <property type="match status" value="1"/>
</dbReference>
<dbReference type="Pfam" id="PF01825">
    <property type="entry name" value="GPS"/>
    <property type="match status" value="1"/>
</dbReference>
<dbReference type="InterPro" id="IPR000203">
    <property type="entry name" value="GPS"/>
</dbReference>
<dbReference type="Gene3D" id="2.60.220.50">
    <property type="match status" value="1"/>
</dbReference>
<dbReference type="PANTHER" id="PTHR12011:SF347">
    <property type="entry name" value="FI21270P1-RELATED"/>
    <property type="match status" value="1"/>
</dbReference>
<evidence type="ECO:0000259" key="9">
    <source>
        <dbReference type="PROSITE" id="PS50261"/>
    </source>
</evidence>
<evidence type="ECO:0000256" key="3">
    <source>
        <dbReference type="ARBA" id="ARBA00022989"/>
    </source>
</evidence>
<feature type="transmembrane region" description="Helical" evidence="6">
    <location>
        <begin position="864"/>
        <end position="884"/>
    </location>
</feature>
<dbReference type="PROSITE" id="PS50261">
    <property type="entry name" value="G_PROTEIN_RECEP_F2_4"/>
    <property type="match status" value="1"/>
</dbReference>
<evidence type="ECO:0000256" key="5">
    <source>
        <dbReference type="ARBA" id="ARBA00023157"/>
    </source>
</evidence>
<dbReference type="EMBL" id="JAZDUA010000628">
    <property type="protein sequence ID" value="KAK7790414.1"/>
    <property type="molecule type" value="Genomic_DNA"/>
</dbReference>
<keyword evidence="7" id="KW-0732">Signal</keyword>
<evidence type="ECO:0000313" key="11">
    <source>
        <dbReference type="Proteomes" id="UP001378592"/>
    </source>
</evidence>
<evidence type="ECO:0000256" key="7">
    <source>
        <dbReference type="SAM" id="SignalP"/>
    </source>
</evidence>
<dbReference type="AlphaFoldDB" id="A0AAN9YZ90"/>
<name>A0AAN9YZ90_9ORTH</name>
<dbReference type="PROSITE" id="PS50221">
    <property type="entry name" value="GAIN_B"/>
    <property type="match status" value="1"/>
</dbReference>
<evidence type="ECO:0000256" key="2">
    <source>
        <dbReference type="ARBA" id="ARBA00022692"/>
    </source>
</evidence>
<dbReference type="InterPro" id="IPR046338">
    <property type="entry name" value="GAIN_dom_sf"/>
</dbReference>
<evidence type="ECO:0000259" key="8">
    <source>
        <dbReference type="PROSITE" id="PS50221"/>
    </source>
</evidence>
<feature type="transmembrane region" description="Helical" evidence="6">
    <location>
        <begin position="678"/>
        <end position="696"/>
    </location>
</feature>
<feature type="transmembrane region" description="Helical" evidence="6">
    <location>
        <begin position="755"/>
        <end position="779"/>
    </location>
</feature>
<comment type="subcellular location">
    <subcellularLocation>
        <location evidence="1">Membrane</location>
        <topology evidence="1">Multi-pass membrane protein</topology>
    </subcellularLocation>
</comment>
<evidence type="ECO:0000313" key="10">
    <source>
        <dbReference type="EMBL" id="KAK7790414.1"/>
    </source>
</evidence>
<accession>A0AAN9YZ90</accession>
<dbReference type="Pfam" id="PF00002">
    <property type="entry name" value="7tm_2"/>
    <property type="match status" value="1"/>
</dbReference>
<dbReference type="GO" id="GO:0004930">
    <property type="term" value="F:G protein-coupled receptor activity"/>
    <property type="evidence" value="ECO:0007669"/>
    <property type="project" value="InterPro"/>
</dbReference>
<evidence type="ECO:0000256" key="6">
    <source>
        <dbReference type="SAM" id="Phobius"/>
    </source>
</evidence>
<keyword evidence="11" id="KW-1185">Reference proteome</keyword>
<keyword evidence="3 6" id="KW-1133">Transmembrane helix</keyword>
<feature type="signal peptide" evidence="7">
    <location>
        <begin position="1"/>
        <end position="16"/>
    </location>
</feature>
<dbReference type="InterPro" id="IPR057244">
    <property type="entry name" value="GAIN_B"/>
</dbReference>
<dbReference type="InterPro" id="IPR017981">
    <property type="entry name" value="GPCR_2-like_7TM"/>
</dbReference>
<dbReference type="Gene3D" id="1.20.1070.10">
    <property type="entry name" value="Rhodopsin 7-helix transmembrane proteins"/>
    <property type="match status" value="1"/>
</dbReference>
<protein>
    <recommendedName>
        <fullName evidence="12">G-protein coupled receptor</fullName>
    </recommendedName>
</protein>
<dbReference type="GO" id="GO:0005886">
    <property type="term" value="C:plasma membrane"/>
    <property type="evidence" value="ECO:0007669"/>
    <property type="project" value="TreeGrafter"/>
</dbReference>
<organism evidence="10 11">
    <name type="scientific">Gryllus longicercus</name>
    <dbReference type="NCBI Taxonomy" id="2509291"/>
    <lineage>
        <taxon>Eukaryota</taxon>
        <taxon>Metazoa</taxon>
        <taxon>Ecdysozoa</taxon>
        <taxon>Arthropoda</taxon>
        <taxon>Hexapoda</taxon>
        <taxon>Insecta</taxon>
        <taxon>Pterygota</taxon>
        <taxon>Neoptera</taxon>
        <taxon>Polyneoptera</taxon>
        <taxon>Orthoptera</taxon>
        <taxon>Ensifera</taxon>
        <taxon>Gryllidea</taxon>
        <taxon>Grylloidea</taxon>
        <taxon>Gryllidae</taxon>
        <taxon>Gryllinae</taxon>
        <taxon>Gryllus</taxon>
    </lineage>
</organism>
<feature type="domain" description="GAIN-B" evidence="8">
    <location>
        <begin position="482"/>
        <end position="637"/>
    </location>
</feature>
<reference evidence="10 11" key="1">
    <citation type="submission" date="2024-03" db="EMBL/GenBank/DDBJ databases">
        <title>The genome assembly and annotation of the cricket Gryllus longicercus Weissman &amp; Gray.</title>
        <authorList>
            <person name="Szrajer S."/>
            <person name="Gray D."/>
            <person name="Ylla G."/>
        </authorList>
    </citation>
    <scope>NUCLEOTIDE SEQUENCE [LARGE SCALE GENOMIC DNA]</scope>
    <source>
        <strain evidence="10">DAG 2021-001</strain>
        <tissue evidence="10">Whole body minus gut</tissue>
    </source>
</reference>
<keyword evidence="4 6" id="KW-0472">Membrane</keyword>
<feature type="domain" description="G-protein coupled receptors family 2 profile 2" evidence="9">
    <location>
        <begin position="645"/>
        <end position="885"/>
    </location>
</feature>
<evidence type="ECO:0000256" key="4">
    <source>
        <dbReference type="ARBA" id="ARBA00023136"/>
    </source>
</evidence>
<gene>
    <name evidence="10" type="ORF">R5R35_013507</name>
</gene>
<feature type="transmembrane region" description="Helical" evidence="6">
    <location>
        <begin position="837"/>
        <end position="858"/>
    </location>
</feature>
<keyword evidence="5" id="KW-1015">Disulfide bond</keyword>
<keyword evidence="2 6" id="KW-0812">Transmembrane</keyword>
<dbReference type="InterPro" id="IPR000832">
    <property type="entry name" value="GPCR_2_secretin-like"/>
</dbReference>
<comment type="caution">
    <text evidence="10">The sequence shown here is derived from an EMBL/GenBank/DDBJ whole genome shotgun (WGS) entry which is preliminary data.</text>
</comment>
<evidence type="ECO:0008006" key="12">
    <source>
        <dbReference type="Google" id="ProtNLM"/>
    </source>
</evidence>
<dbReference type="GO" id="GO:0007166">
    <property type="term" value="P:cell surface receptor signaling pathway"/>
    <property type="evidence" value="ECO:0007669"/>
    <property type="project" value="InterPro"/>
</dbReference>
<feature type="transmembrane region" description="Helical" evidence="6">
    <location>
        <begin position="647"/>
        <end position="671"/>
    </location>
</feature>